<dbReference type="NCBIfam" id="NF047539">
    <property type="entry name" value="XAC2610_fam"/>
    <property type="match status" value="1"/>
</dbReference>
<dbReference type="RefSeq" id="WP_076451798.1">
    <property type="nucleotide sequence ID" value="NZ_FTOJ01000005.1"/>
</dbReference>
<dbReference type="Proteomes" id="UP000238314">
    <property type="component" value="Unassembled WGS sequence"/>
</dbReference>
<keyword evidence="4" id="KW-1185">Reference proteome</keyword>
<gene>
    <name evidence="1" type="ORF">B0A70_09545</name>
    <name evidence="2" type="ORF">SAMN05421796_105140</name>
</gene>
<organism evidence="2 3">
    <name type="scientific">Chryseobacterium piscicola</name>
    <dbReference type="NCBI Taxonomy" id="551459"/>
    <lineage>
        <taxon>Bacteria</taxon>
        <taxon>Pseudomonadati</taxon>
        <taxon>Bacteroidota</taxon>
        <taxon>Flavobacteriia</taxon>
        <taxon>Flavobacteriales</taxon>
        <taxon>Weeksellaceae</taxon>
        <taxon>Chryseobacterium group</taxon>
        <taxon>Chryseobacterium</taxon>
    </lineage>
</organism>
<reference evidence="3" key="2">
    <citation type="submission" date="2017-01" db="EMBL/GenBank/DDBJ databases">
        <authorList>
            <person name="Varghese N."/>
            <person name="Submissions S."/>
        </authorList>
    </citation>
    <scope>NUCLEOTIDE SEQUENCE [LARGE SCALE GENOMIC DNA]</scope>
    <source>
        <strain evidence="3">DSM 21068</strain>
    </source>
</reference>
<reference evidence="1 4" key="1">
    <citation type="submission" date="2016-11" db="EMBL/GenBank/DDBJ databases">
        <title>Whole genomes of Flavobacteriaceae.</title>
        <authorList>
            <person name="Stine C."/>
            <person name="Li C."/>
            <person name="Tadesse D."/>
        </authorList>
    </citation>
    <scope>NUCLEOTIDE SEQUENCE [LARGE SCALE GENOMIC DNA]</scope>
    <source>
        <strain evidence="1 4">DSM 21068</strain>
    </source>
</reference>
<accession>A0A1N7MQS7</accession>
<evidence type="ECO:0008006" key="5">
    <source>
        <dbReference type="Google" id="ProtNLM"/>
    </source>
</evidence>
<evidence type="ECO:0000313" key="3">
    <source>
        <dbReference type="Proteomes" id="UP000186246"/>
    </source>
</evidence>
<evidence type="ECO:0000313" key="4">
    <source>
        <dbReference type="Proteomes" id="UP000238314"/>
    </source>
</evidence>
<dbReference type="PROSITE" id="PS51257">
    <property type="entry name" value="PROKAR_LIPOPROTEIN"/>
    <property type="match status" value="1"/>
</dbReference>
<dbReference type="InterPro" id="IPR058087">
    <property type="entry name" value="XAC2610_dom"/>
</dbReference>
<dbReference type="EMBL" id="MUGO01000013">
    <property type="protein sequence ID" value="PQA93393.1"/>
    <property type="molecule type" value="Genomic_DNA"/>
</dbReference>
<sequence>MKNIILLIGLFFIFSCQKEKKSKLVVPKIIQDSSLISKNKEDKLSDEEILKIQKEEEKERSQIVRKYTLSKKGNGFEYKVFCEEEKSGMINFTKVNILKSGKLFQQLKIDKDSTLVFHDYEVDFSCNEDWNFDAYNDFKLINRVGMVDQSYYLWLYDKNSGKYKFSPSFSKIINPVANKKSKEITSSYHAGPVTYYYFTYEFKKGKFVQTKAEVEGEGD</sequence>
<evidence type="ECO:0000313" key="1">
    <source>
        <dbReference type="EMBL" id="PQA93393.1"/>
    </source>
</evidence>
<protein>
    <recommendedName>
        <fullName evidence="5">Lipoprotein</fullName>
    </recommendedName>
</protein>
<evidence type="ECO:0000313" key="2">
    <source>
        <dbReference type="EMBL" id="SIS88410.1"/>
    </source>
</evidence>
<dbReference type="Proteomes" id="UP000186246">
    <property type="component" value="Unassembled WGS sequence"/>
</dbReference>
<dbReference type="AlphaFoldDB" id="A0A1N7MQS7"/>
<name>A0A1N7MQS7_9FLAO</name>
<proteinExistence type="predicted"/>
<dbReference type="OrthoDB" id="642177at2"/>
<dbReference type="STRING" id="551459.SAMN05421796_105140"/>
<reference evidence="2" key="3">
    <citation type="submission" date="2017-01" db="EMBL/GenBank/DDBJ databases">
        <authorList>
            <person name="Mah S.A."/>
            <person name="Swanson W.J."/>
            <person name="Moy G.W."/>
            <person name="Vacquier V.D."/>
        </authorList>
    </citation>
    <scope>NUCLEOTIDE SEQUENCE [LARGE SCALE GENOMIC DNA]</scope>
    <source>
        <strain evidence="2">DSM 21068</strain>
    </source>
</reference>
<dbReference type="EMBL" id="FTOJ01000005">
    <property type="protein sequence ID" value="SIS88410.1"/>
    <property type="molecule type" value="Genomic_DNA"/>
</dbReference>